<dbReference type="GO" id="GO:0016020">
    <property type="term" value="C:membrane"/>
    <property type="evidence" value="ECO:0007669"/>
    <property type="project" value="TreeGrafter"/>
</dbReference>
<dbReference type="EMBL" id="KV749058">
    <property type="protein sequence ID" value="OCL11345.1"/>
    <property type="molecule type" value="Genomic_DNA"/>
</dbReference>
<keyword evidence="4" id="KW-1185">Reference proteome</keyword>
<reference evidence="3 4" key="1">
    <citation type="journal article" date="2016" name="Nat. Commun.">
        <title>Ectomycorrhizal ecology is imprinted in the genome of the dominant symbiotic fungus Cenococcum geophilum.</title>
        <authorList>
            <consortium name="DOE Joint Genome Institute"/>
            <person name="Peter M."/>
            <person name="Kohler A."/>
            <person name="Ohm R.A."/>
            <person name="Kuo A."/>
            <person name="Krutzmann J."/>
            <person name="Morin E."/>
            <person name="Arend M."/>
            <person name="Barry K.W."/>
            <person name="Binder M."/>
            <person name="Choi C."/>
            <person name="Clum A."/>
            <person name="Copeland A."/>
            <person name="Grisel N."/>
            <person name="Haridas S."/>
            <person name="Kipfer T."/>
            <person name="LaButti K."/>
            <person name="Lindquist E."/>
            <person name="Lipzen A."/>
            <person name="Maire R."/>
            <person name="Meier B."/>
            <person name="Mihaltcheva S."/>
            <person name="Molinier V."/>
            <person name="Murat C."/>
            <person name="Poggeler S."/>
            <person name="Quandt C.A."/>
            <person name="Sperisen C."/>
            <person name="Tritt A."/>
            <person name="Tisserant E."/>
            <person name="Crous P.W."/>
            <person name="Henrissat B."/>
            <person name="Nehls U."/>
            <person name="Egli S."/>
            <person name="Spatafora J.W."/>
            <person name="Grigoriev I.V."/>
            <person name="Martin F.M."/>
        </authorList>
    </citation>
    <scope>NUCLEOTIDE SEQUENCE [LARGE SCALE GENOMIC DNA]</scope>
    <source>
        <strain evidence="3 4">CBS 207.34</strain>
    </source>
</reference>
<dbReference type="InterPro" id="IPR022742">
    <property type="entry name" value="Hydrolase_4"/>
</dbReference>
<protein>
    <submittedName>
        <fullName evidence="3">Putative alpha/beta hydrolase</fullName>
    </submittedName>
</protein>
<dbReference type="InterPro" id="IPR029058">
    <property type="entry name" value="AB_hydrolase_fold"/>
</dbReference>
<dbReference type="PANTHER" id="PTHR43798:SF31">
    <property type="entry name" value="AB HYDROLASE SUPERFAMILY PROTEIN YCLE"/>
    <property type="match status" value="1"/>
</dbReference>
<gene>
    <name evidence="3" type="ORF">AOQ84DRAFT_314030</name>
</gene>
<name>A0A8E2JVM0_9PEZI</name>
<dbReference type="PRINTS" id="PR00111">
    <property type="entry name" value="ABHYDROLASE"/>
</dbReference>
<dbReference type="GO" id="GO:0016787">
    <property type="term" value="F:hydrolase activity"/>
    <property type="evidence" value="ECO:0007669"/>
    <property type="project" value="UniProtKB-KW"/>
</dbReference>
<organism evidence="3 4">
    <name type="scientific">Glonium stellatum</name>
    <dbReference type="NCBI Taxonomy" id="574774"/>
    <lineage>
        <taxon>Eukaryota</taxon>
        <taxon>Fungi</taxon>
        <taxon>Dikarya</taxon>
        <taxon>Ascomycota</taxon>
        <taxon>Pezizomycotina</taxon>
        <taxon>Dothideomycetes</taxon>
        <taxon>Pleosporomycetidae</taxon>
        <taxon>Gloniales</taxon>
        <taxon>Gloniaceae</taxon>
        <taxon>Glonium</taxon>
    </lineage>
</organism>
<accession>A0A8E2JVM0</accession>
<feature type="domain" description="Serine aminopeptidase S33" evidence="2">
    <location>
        <begin position="23"/>
        <end position="256"/>
    </location>
</feature>
<dbReference type="InterPro" id="IPR050266">
    <property type="entry name" value="AB_hydrolase_sf"/>
</dbReference>
<evidence type="ECO:0000313" key="3">
    <source>
        <dbReference type="EMBL" id="OCL11345.1"/>
    </source>
</evidence>
<evidence type="ECO:0000259" key="2">
    <source>
        <dbReference type="Pfam" id="PF12146"/>
    </source>
</evidence>
<evidence type="ECO:0000256" key="1">
    <source>
        <dbReference type="ARBA" id="ARBA00022801"/>
    </source>
</evidence>
<dbReference type="AlphaFoldDB" id="A0A8E2JVM0"/>
<dbReference type="OrthoDB" id="2498029at2759"/>
<dbReference type="Proteomes" id="UP000250140">
    <property type="component" value="Unassembled WGS sequence"/>
</dbReference>
<sequence length="269" mass="29607">MLLETALSTTIHVQLIISPITSSKPALLFLHYWGGSSRTFHHLTTALSKSYTTIALDHRGWGLSKGPDHAEVYSTQALANDVLQVLKQLEEHTRHGFVIVGHSMGAKVALAVATSKPPGLRGIVLIAPAPPTPFALPEEMREQQIHAYDSVESISWTISNVLAEPKNLSSEDFNILCEDSWKGDRWAKAAWPAYAMGEDISMGMGGKGQKVLVLAGEHDVVETKEKVEGLVKLLDEFHYTTQFHVIPGVKHLIPLENPSAIVEFIEEEF</sequence>
<evidence type="ECO:0000313" key="4">
    <source>
        <dbReference type="Proteomes" id="UP000250140"/>
    </source>
</evidence>
<proteinExistence type="predicted"/>
<dbReference type="SUPFAM" id="SSF53474">
    <property type="entry name" value="alpha/beta-Hydrolases"/>
    <property type="match status" value="1"/>
</dbReference>
<keyword evidence="1 3" id="KW-0378">Hydrolase</keyword>
<dbReference type="PANTHER" id="PTHR43798">
    <property type="entry name" value="MONOACYLGLYCEROL LIPASE"/>
    <property type="match status" value="1"/>
</dbReference>
<dbReference type="InterPro" id="IPR000073">
    <property type="entry name" value="AB_hydrolase_1"/>
</dbReference>
<dbReference type="Pfam" id="PF12146">
    <property type="entry name" value="Hydrolase_4"/>
    <property type="match status" value="1"/>
</dbReference>
<dbReference type="Gene3D" id="3.40.50.1820">
    <property type="entry name" value="alpha/beta hydrolase"/>
    <property type="match status" value="1"/>
</dbReference>